<evidence type="ECO:0000256" key="4">
    <source>
        <dbReference type="SAM" id="SignalP"/>
    </source>
</evidence>
<dbReference type="PROSITE" id="PS51257">
    <property type="entry name" value="PROKAR_LIPOPROTEIN"/>
    <property type="match status" value="1"/>
</dbReference>
<reference evidence="5" key="1">
    <citation type="submission" date="2020-09" db="EMBL/GenBank/DDBJ databases">
        <title>A novel bacterium of genus Paenibacillus, isolated from South China Sea.</title>
        <authorList>
            <person name="Huang H."/>
            <person name="Mo K."/>
            <person name="Hu Y."/>
        </authorList>
    </citation>
    <scope>NUCLEOTIDE SEQUENCE</scope>
    <source>
        <strain evidence="5">IB182493</strain>
    </source>
</reference>
<dbReference type="GO" id="GO:0055052">
    <property type="term" value="C:ATP-binding cassette (ABC) transporter complex, substrate-binding subunit-containing"/>
    <property type="evidence" value="ECO:0007669"/>
    <property type="project" value="TreeGrafter"/>
</dbReference>
<dbReference type="GO" id="GO:1901982">
    <property type="term" value="F:maltose binding"/>
    <property type="evidence" value="ECO:0007669"/>
    <property type="project" value="TreeGrafter"/>
</dbReference>
<dbReference type="PANTHER" id="PTHR30061">
    <property type="entry name" value="MALTOSE-BINDING PERIPLASMIC PROTEIN"/>
    <property type="match status" value="1"/>
</dbReference>
<dbReference type="EMBL" id="JACXIY010000012">
    <property type="protein sequence ID" value="MBD2868912.1"/>
    <property type="molecule type" value="Genomic_DNA"/>
</dbReference>
<sequence>MPRGRLIALICMLFLAAGCGGQSIISDESSVARLNQNEKVEIEFWHTYSDEETRILEDQILPAFEKAHPDIRVRPVRQYNNAELKYTLISKASANRSPDVVRMDIAWVSEFAQSGLLLPLSDNDDFDDVTKSLQSNTGSAGYFAGAHYSLPVNMNTKVAIFSRELLEKSGLSKPPAAFQEVIELARKEGYKIGMSGLEAWKSLPYVYALGGRMTDEAYTRATGYLNGEGTVKAVELLLSLYKERLIDGAVINGGADLWEDVKTGKLLVMDDGPWFYSVFQGEELERAVRSTVAVPFFPAFGPASILGGEDLVIPRGSKYPKQAWAFMKWMIGKDAQVAMSRTGLIPTNVEAKEMKARGESFIPPFTEALEHTFLRPPVKEWSAMDKIYTGYMTQIFQGKLSAKDGLTKAAAEIDLLLAG</sequence>
<evidence type="ECO:0000256" key="1">
    <source>
        <dbReference type="ARBA" id="ARBA00008520"/>
    </source>
</evidence>
<dbReference type="SUPFAM" id="SSF53850">
    <property type="entry name" value="Periplasmic binding protein-like II"/>
    <property type="match status" value="1"/>
</dbReference>
<dbReference type="RefSeq" id="WP_190860572.1">
    <property type="nucleotide sequence ID" value="NZ_JACXIY010000012.1"/>
</dbReference>
<evidence type="ECO:0000313" key="6">
    <source>
        <dbReference type="Proteomes" id="UP000632125"/>
    </source>
</evidence>
<keyword evidence="3 4" id="KW-0732">Signal</keyword>
<accession>A0A927CLC1</accession>
<proteinExistence type="inferred from homology"/>
<keyword evidence="2" id="KW-0813">Transport</keyword>
<dbReference type="Gene3D" id="3.40.190.10">
    <property type="entry name" value="Periplasmic binding protein-like II"/>
    <property type="match status" value="2"/>
</dbReference>
<gene>
    <name evidence="5" type="ORF">IDH41_10005</name>
</gene>
<dbReference type="Pfam" id="PF13416">
    <property type="entry name" value="SBP_bac_8"/>
    <property type="match status" value="1"/>
</dbReference>
<evidence type="ECO:0000313" key="5">
    <source>
        <dbReference type="EMBL" id="MBD2868912.1"/>
    </source>
</evidence>
<dbReference type="Proteomes" id="UP000632125">
    <property type="component" value="Unassembled WGS sequence"/>
</dbReference>
<dbReference type="PANTHER" id="PTHR30061:SF50">
    <property type="entry name" value="MALTOSE_MALTODEXTRIN-BINDING PERIPLASMIC PROTEIN"/>
    <property type="match status" value="1"/>
</dbReference>
<feature type="chain" id="PRO_5038578964" evidence="4">
    <location>
        <begin position="22"/>
        <end position="419"/>
    </location>
</feature>
<keyword evidence="6" id="KW-1185">Reference proteome</keyword>
<protein>
    <submittedName>
        <fullName evidence="5">Extracellular solute-binding protein</fullName>
    </submittedName>
</protein>
<feature type="signal peptide" evidence="4">
    <location>
        <begin position="1"/>
        <end position="21"/>
    </location>
</feature>
<comment type="caution">
    <text evidence="5">The sequence shown here is derived from an EMBL/GenBank/DDBJ whole genome shotgun (WGS) entry which is preliminary data.</text>
</comment>
<dbReference type="GO" id="GO:0015768">
    <property type="term" value="P:maltose transport"/>
    <property type="evidence" value="ECO:0007669"/>
    <property type="project" value="TreeGrafter"/>
</dbReference>
<comment type="similarity">
    <text evidence="1">Belongs to the bacterial solute-binding protein 1 family.</text>
</comment>
<name>A0A927CLC1_9BACL</name>
<dbReference type="AlphaFoldDB" id="A0A927CLC1"/>
<evidence type="ECO:0000256" key="2">
    <source>
        <dbReference type="ARBA" id="ARBA00022448"/>
    </source>
</evidence>
<dbReference type="InterPro" id="IPR006059">
    <property type="entry name" value="SBP"/>
</dbReference>
<organism evidence="5 6">
    <name type="scientific">Paenibacillus arenilitoris</name>
    <dbReference type="NCBI Taxonomy" id="2772299"/>
    <lineage>
        <taxon>Bacteria</taxon>
        <taxon>Bacillati</taxon>
        <taxon>Bacillota</taxon>
        <taxon>Bacilli</taxon>
        <taxon>Bacillales</taxon>
        <taxon>Paenibacillaceae</taxon>
        <taxon>Paenibacillus</taxon>
    </lineage>
</organism>
<evidence type="ECO:0000256" key="3">
    <source>
        <dbReference type="ARBA" id="ARBA00022729"/>
    </source>
</evidence>
<dbReference type="GO" id="GO:0042956">
    <property type="term" value="P:maltodextrin transmembrane transport"/>
    <property type="evidence" value="ECO:0007669"/>
    <property type="project" value="TreeGrafter"/>
</dbReference>